<dbReference type="SUPFAM" id="SSF81524">
    <property type="entry name" value="14 kDa protein of cytochrome bc1 complex (Ubiquinol-cytochrome c reductase)"/>
    <property type="match status" value="1"/>
</dbReference>
<keyword evidence="7 9" id="KW-0496">Mitochondrion</keyword>
<reference evidence="10 11" key="1">
    <citation type="submission" date="2014-04" db="EMBL/GenBank/DDBJ databases">
        <authorList>
            <consortium name="DOE Joint Genome Institute"/>
            <person name="Kuo A."/>
            <person name="Kohler A."/>
            <person name="Nagy L.G."/>
            <person name="Floudas D."/>
            <person name="Copeland A."/>
            <person name="Barry K.W."/>
            <person name="Cichocki N."/>
            <person name="Veneault-Fourrey C."/>
            <person name="LaButti K."/>
            <person name="Lindquist E.A."/>
            <person name="Lipzen A."/>
            <person name="Lundell T."/>
            <person name="Morin E."/>
            <person name="Murat C."/>
            <person name="Sun H."/>
            <person name="Tunlid A."/>
            <person name="Henrissat B."/>
            <person name="Grigoriev I.V."/>
            <person name="Hibbett D.S."/>
            <person name="Martin F."/>
            <person name="Nordberg H.P."/>
            <person name="Cantor M.N."/>
            <person name="Hua S.X."/>
        </authorList>
    </citation>
    <scope>NUCLEOTIDE SEQUENCE [LARGE SCALE GENOMIC DNA]</scope>
    <source>
        <strain evidence="10 11">Foug A</strain>
    </source>
</reference>
<proteinExistence type="inferred from homology"/>
<protein>
    <recommendedName>
        <fullName evidence="9">Cytochrome b-c1 complex subunit 7</fullName>
    </recommendedName>
</protein>
<evidence type="ECO:0000256" key="1">
    <source>
        <dbReference type="ARBA" id="ARBA00004443"/>
    </source>
</evidence>
<evidence type="ECO:0000256" key="9">
    <source>
        <dbReference type="PIRNR" id="PIRNR000022"/>
    </source>
</evidence>
<dbReference type="PIRSF" id="PIRSF000022">
    <property type="entry name" value="Bc1_14K"/>
    <property type="match status" value="1"/>
</dbReference>
<evidence type="ECO:0000256" key="8">
    <source>
        <dbReference type="ARBA" id="ARBA00023136"/>
    </source>
</evidence>
<keyword evidence="5 9" id="KW-0999">Mitochondrion inner membrane</keyword>
<name>A0A0C2ZG39_9AGAM</name>
<dbReference type="FunCoup" id="A0A0C2ZG39">
    <property type="interactions" value="108"/>
</dbReference>
<evidence type="ECO:0000256" key="6">
    <source>
        <dbReference type="ARBA" id="ARBA00022982"/>
    </source>
</evidence>
<comment type="subcellular location">
    <subcellularLocation>
        <location evidence="1">Mitochondrion inner membrane</location>
        <topology evidence="1">Peripheral membrane protein</topology>
        <orientation evidence="1">Matrix side</orientation>
    </subcellularLocation>
</comment>
<reference evidence="11" key="2">
    <citation type="submission" date="2015-01" db="EMBL/GenBank/DDBJ databases">
        <title>Evolutionary Origins and Diversification of the Mycorrhizal Mutualists.</title>
        <authorList>
            <consortium name="DOE Joint Genome Institute"/>
            <consortium name="Mycorrhizal Genomics Consortium"/>
            <person name="Kohler A."/>
            <person name="Kuo A."/>
            <person name="Nagy L.G."/>
            <person name="Floudas D."/>
            <person name="Copeland A."/>
            <person name="Barry K.W."/>
            <person name="Cichocki N."/>
            <person name="Veneault-Fourrey C."/>
            <person name="LaButti K."/>
            <person name="Lindquist E.A."/>
            <person name="Lipzen A."/>
            <person name="Lundell T."/>
            <person name="Morin E."/>
            <person name="Murat C."/>
            <person name="Riley R."/>
            <person name="Ohm R."/>
            <person name="Sun H."/>
            <person name="Tunlid A."/>
            <person name="Henrissat B."/>
            <person name="Grigoriev I.V."/>
            <person name="Hibbett D.S."/>
            <person name="Martin F."/>
        </authorList>
    </citation>
    <scope>NUCLEOTIDE SEQUENCE [LARGE SCALE GENOMIC DNA]</scope>
    <source>
        <strain evidence="11">Foug A</strain>
    </source>
</reference>
<dbReference type="HOGENOM" id="CLU_115154_1_0_1"/>
<dbReference type="PANTHER" id="PTHR12022">
    <property type="entry name" value="UBIQUINOL-CYTOCHROME C REDUCTASE COMPLEX 14 KD PROTEIN"/>
    <property type="match status" value="1"/>
</dbReference>
<keyword evidence="11" id="KW-1185">Reference proteome</keyword>
<evidence type="ECO:0000256" key="4">
    <source>
        <dbReference type="ARBA" id="ARBA00022660"/>
    </source>
</evidence>
<dbReference type="InterPro" id="IPR036544">
    <property type="entry name" value="QCR7_sf"/>
</dbReference>
<evidence type="ECO:0000313" key="10">
    <source>
        <dbReference type="EMBL" id="KIM60628.1"/>
    </source>
</evidence>
<dbReference type="InParanoid" id="A0A0C2ZG39"/>
<dbReference type="EMBL" id="KN822060">
    <property type="protein sequence ID" value="KIM60628.1"/>
    <property type="molecule type" value="Genomic_DNA"/>
</dbReference>
<keyword evidence="6 9" id="KW-0249">Electron transport</keyword>
<dbReference type="GO" id="GO:0045275">
    <property type="term" value="C:respiratory chain complex III"/>
    <property type="evidence" value="ECO:0007669"/>
    <property type="project" value="InterPro"/>
</dbReference>
<dbReference type="FunFam" id="1.10.1090.10:FF:000001">
    <property type="entry name" value="Cytochrome b-c1 complex subunit 7"/>
    <property type="match status" value="1"/>
</dbReference>
<dbReference type="STRING" id="1036808.A0A0C2ZG39"/>
<dbReference type="OrthoDB" id="425749at2759"/>
<dbReference type="Gene3D" id="1.10.1090.10">
    <property type="entry name" value="Cytochrome b-c1 complex subunit 7"/>
    <property type="match status" value="1"/>
</dbReference>
<keyword evidence="8 9" id="KW-0472">Membrane</keyword>
<keyword evidence="4 9" id="KW-0679">Respiratory chain</keyword>
<evidence type="ECO:0000256" key="7">
    <source>
        <dbReference type="ARBA" id="ARBA00023128"/>
    </source>
</evidence>
<comment type="function">
    <text evidence="9">Component of the ubiquinol-cytochrome c oxidoreductase, a multisubunit transmembrane complex that is part of the mitochondrial electron transport chain which drives oxidative phosphorylation.</text>
</comment>
<evidence type="ECO:0000256" key="5">
    <source>
        <dbReference type="ARBA" id="ARBA00022792"/>
    </source>
</evidence>
<dbReference type="PANTHER" id="PTHR12022:SF0">
    <property type="entry name" value="CYTOCHROME B-C1 COMPLEX SUBUNIT 7"/>
    <property type="match status" value="1"/>
</dbReference>
<dbReference type="Proteomes" id="UP000053989">
    <property type="component" value="Unassembled WGS sequence"/>
</dbReference>
<evidence type="ECO:0000256" key="3">
    <source>
        <dbReference type="ARBA" id="ARBA00022448"/>
    </source>
</evidence>
<dbReference type="GO" id="GO:0005743">
    <property type="term" value="C:mitochondrial inner membrane"/>
    <property type="evidence" value="ECO:0007669"/>
    <property type="project" value="UniProtKB-SubCell"/>
</dbReference>
<dbReference type="InterPro" id="IPR003197">
    <property type="entry name" value="QCR7"/>
</dbReference>
<accession>A0A0C2ZG39</accession>
<evidence type="ECO:0000256" key="2">
    <source>
        <dbReference type="ARBA" id="ARBA00008554"/>
    </source>
</evidence>
<dbReference type="AlphaFoldDB" id="A0A0C2ZG39"/>
<sequence length="125" mass="14775">MNALGPSLAPYIRSSRTLKKWVAPIAQWYADLMGHRRMGLRYDDLQIEESPEVQRALSRLTPRDAYDRAYRMKLSLHQSMLHKDLPKEQWVPAKDDVRYLEPHIQEVLKEEAERAAWDTMSVQRK</sequence>
<dbReference type="Pfam" id="PF02271">
    <property type="entry name" value="UCR_14kD"/>
    <property type="match status" value="1"/>
</dbReference>
<comment type="similarity">
    <text evidence="2 9">Belongs to the UQCRB/QCR7 family.</text>
</comment>
<evidence type="ECO:0000313" key="11">
    <source>
        <dbReference type="Proteomes" id="UP000053989"/>
    </source>
</evidence>
<keyword evidence="3 9" id="KW-0813">Transport</keyword>
<dbReference type="GO" id="GO:0006122">
    <property type="term" value="P:mitochondrial electron transport, ubiquinol to cytochrome c"/>
    <property type="evidence" value="ECO:0007669"/>
    <property type="project" value="InterPro"/>
</dbReference>
<organism evidence="10 11">
    <name type="scientific">Scleroderma citrinum Foug A</name>
    <dbReference type="NCBI Taxonomy" id="1036808"/>
    <lineage>
        <taxon>Eukaryota</taxon>
        <taxon>Fungi</taxon>
        <taxon>Dikarya</taxon>
        <taxon>Basidiomycota</taxon>
        <taxon>Agaricomycotina</taxon>
        <taxon>Agaricomycetes</taxon>
        <taxon>Agaricomycetidae</taxon>
        <taxon>Boletales</taxon>
        <taxon>Sclerodermatineae</taxon>
        <taxon>Sclerodermataceae</taxon>
        <taxon>Scleroderma</taxon>
    </lineage>
</organism>
<gene>
    <name evidence="10" type="ORF">SCLCIDRAFT_123887</name>
</gene>